<keyword evidence="2" id="KW-1003">Cell membrane</keyword>
<feature type="transmembrane region" description="Helical" evidence="6">
    <location>
        <begin position="296"/>
        <end position="321"/>
    </location>
</feature>
<evidence type="ECO:0000256" key="1">
    <source>
        <dbReference type="ARBA" id="ARBA00004651"/>
    </source>
</evidence>
<keyword evidence="8" id="KW-1185">Reference proteome</keyword>
<evidence type="ECO:0000256" key="2">
    <source>
        <dbReference type="ARBA" id="ARBA00022475"/>
    </source>
</evidence>
<feature type="transmembrane region" description="Helical" evidence="6">
    <location>
        <begin position="87"/>
        <end position="110"/>
    </location>
</feature>
<proteinExistence type="inferred from homology"/>
<evidence type="ECO:0000256" key="6">
    <source>
        <dbReference type="RuleBase" id="RU363042"/>
    </source>
</evidence>
<protein>
    <recommendedName>
        <fullName evidence="6">Phosphatidylglycerol lysyltransferase</fullName>
        <ecNumber evidence="6">2.3.2.3</ecNumber>
    </recommendedName>
    <alternativeName>
        <fullName evidence="6">Lysylphosphatidylglycerol synthase</fullName>
    </alternativeName>
</protein>
<organism evidence="7 8">
    <name type="scientific">Neobacillus rhizosphaerae</name>
    <dbReference type="NCBI Taxonomy" id="2880965"/>
    <lineage>
        <taxon>Bacteria</taxon>
        <taxon>Bacillati</taxon>
        <taxon>Bacillota</taxon>
        <taxon>Bacilli</taxon>
        <taxon>Bacillales</taxon>
        <taxon>Bacillaceae</taxon>
        <taxon>Neobacillus</taxon>
    </lineage>
</organism>
<dbReference type="NCBIfam" id="TIGR00374">
    <property type="entry name" value="flippase-like domain"/>
    <property type="match status" value="1"/>
</dbReference>
<dbReference type="RefSeq" id="WP_248733766.1">
    <property type="nucleotide sequence ID" value="NZ_CALBWS010000002.1"/>
</dbReference>
<comment type="subcellular location">
    <subcellularLocation>
        <location evidence="1 6">Cell membrane</location>
        <topology evidence="1 6">Multi-pass membrane protein</topology>
    </subcellularLocation>
</comment>
<comment type="function">
    <text evidence="6">Catalyzes the transfer of a lysyl group from L-lysyl-tRNA(Lys) to membrane-bound phosphatidylglycerol (PG), which produces lysylphosphatidylglycerol (LPG), a major component of the bacterial membrane with a positive net charge. LPG synthesis contributes to bacterial virulence as it is involved in the resistance mechanism against cationic antimicrobial peptides (CAMP) produces by the host's immune system (defensins, cathelicidins) and by the competing microorganisms.</text>
</comment>
<dbReference type="PANTHER" id="PTHR40277">
    <property type="entry name" value="BLL5419 PROTEIN"/>
    <property type="match status" value="1"/>
</dbReference>
<feature type="transmembrane region" description="Helical" evidence="6">
    <location>
        <begin position="7"/>
        <end position="25"/>
    </location>
</feature>
<sequence length="335" mass="37480">MASKLDIKGLIIRIVGSIILIYWILNQIEWSKVAAVAKEGSYVYFIAAFIVIQITVVASILKWKMLVNSSLNQDQKRDASLVKLGRFYYIGLFFNNFLPGSVGGDLVRVFYLGRITGIPIATASVAFERITSGAALVAIAIFSSIVLKSARTYLWPILLVLAAILLCSYLISIWIKRRKNITNIQSSIPTSRISRWLMKLKSELEKIVAISLNYRKENKKWWLNIAILSILFQVGLAWINDLLFLSLGIDIPWLELLMVITLISVITMLPISVNGLGVREGCYVLFFKELGVPVEIAVTVSLLFFILVSISSLAGGVFWMLERGGKSEIIRKSVD</sequence>
<keyword evidence="4 6" id="KW-1133">Transmembrane helix</keyword>
<comment type="caution">
    <text evidence="7">The sequence shown here is derived from an EMBL/GenBank/DDBJ whole genome shotgun (WGS) entry which is preliminary data.</text>
</comment>
<evidence type="ECO:0000256" key="4">
    <source>
        <dbReference type="ARBA" id="ARBA00022989"/>
    </source>
</evidence>
<evidence type="ECO:0000313" key="7">
    <source>
        <dbReference type="EMBL" id="CAH2713415.1"/>
    </source>
</evidence>
<gene>
    <name evidence="6" type="primary">mprF</name>
    <name evidence="7" type="ORF">BACCIP111895_00550</name>
</gene>
<evidence type="ECO:0000256" key="5">
    <source>
        <dbReference type="ARBA" id="ARBA00023136"/>
    </source>
</evidence>
<feature type="transmembrane region" description="Helical" evidence="6">
    <location>
        <begin position="256"/>
        <end position="276"/>
    </location>
</feature>
<feature type="transmembrane region" description="Helical" evidence="6">
    <location>
        <begin position="45"/>
        <end position="66"/>
    </location>
</feature>
<keyword evidence="3 6" id="KW-0812">Transmembrane</keyword>
<feature type="transmembrane region" description="Helical" evidence="6">
    <location>
        <begin position="221"/>
        <end position="244"/>
    </location>
</feature>
<evidence type="ECO:0000256" key="3">
    <source>
        <dbReference type="ARBA" id="ARBA00022692"/>
    </source>
</evidence>
<dbReference type="EC" id="2.3.2.3" evidence="6"/>
<dbReference type="PANTHER" id="PTHR40277:SF1">
    <property type="entry name" value="BLL5419 PROTEIN"/>
    <property type="match status" value="1"/>
</dbReference>
<keyword evidence="6" id="KW-0046">Antibiotic resistance</keyword>
<feature type="transmembrane region" description="Helical" evidence="6">
    <location>
        <begin position="154"/>
        <end position="175"/>
    </location>
</feature>
<name>A0ABN8KKS0_9BACI</name>
<comment type="catalytic activity">
    <reaction evidence="6">
        <text>L-lysyl-tRNA(Lys) + a 1,2-diacyl-sn-glycero-3-phospho-(1'-sn-glycerol) = a 1,2-diacyl-sn-glycero-3-phospho-1'-(3'-O-L-lysyl)-sn-glycerol + tRNA(Lys)</text>
        <dbReference type="Rhea" id="RHEA:10668"/>
        <dbReference type="Rhea" id="RHEA-COMP:9696"/>
        <dbReference type="Rhea" id="RHEA-COMP:9697"/>
        <dbReference type="ChEBI" id="CHEBI:64716"/>
        <dbReference type="ChEBI" id="CHEBI:75792"/>
        <dbReference type="ChEBI" id="CHEBI:78442"/>
        <dbReference type="ChEBI" id="CHEBI:78529"/>
        <dbReference type="EC" id="2.3.2.3"/>
    </reaction>
</comment>
<dbReference type="Proteomes" id="UP000838308">
    <property type="component" value="Unassembled WGS sequence"/>
</dbReference>
<evidence type="ECO:0000313" key="8">
    <source>
        <dbReference type="Proteomes" id="UP000838308"/>
    </source>
</evidence>
<keyword evidence="5 6" id="KW-0472">Membrane</keyword>
<reference evidence="7" key="1">
    <citation type="submission" date="2022-04" db="EMBL/GenBank/DDBJ databases">
        <authorList>
            <person name="Criscuolo A."/>
        </authorList>
    </citation>
    <scope>NUCLEOTIDE SEQUENCE</scope>
    <source>
        <strain evidence="7">CIP111895</strain>
    </source>
</reference>
<dbReference type="EMBL" id="CALBWS010000002">
    <property type="protein sequence ID" value="CAH2713415.1"/>
    <property type="molecule type" value="Genomic_DNA"/>
</dbReference>
<keyword evidence="6" id="KW-0808">Transferase</keyword>
<feature type="transmembrane region" description="Helical" evidence="6">
    <location>
        <begin position="130"/>
        <end position="147"/>
    </location>
</feature>
<dbReference type="Pfam" id="PF03706">
    <property type="entry name" value="LPG_synthase_TM"/>
    <property type="match status" value="1"/>
</dbReference>
<dbReference type="InterPro" id="IPR022791">
    <property type="entry name" value="L-PG_synthase/AglD"/>
</dbReference>
<comment type="similarity">
    <text evidence="6">Belongs to the LPG synthase family.</text>
</comment>
<accession>A0ABN8KKS0</accession>
<keyword evidence="6" id="KW-0443">Lipid metabolism</keyword>